<keyword evidence="3" id="KW-0813">Transport</keyword>
<protein>
    <recommendedName>
        <fullName evidence="8">Probable membrane transporter protein</fullName>
    </recommendedName>
</protein>
<evidence type="ECO:0000256" key="8">
    <source>
        <dbReference type="RuleBase" id="RU363041"/>
    </source>
</evidence>
<dbReference type="GO" id="GO:0005886">
    <property type="term" value="C:plasma membrane"/>
    <property type="evidence" value="ECO:0007669"/>
    <property type="project" value="UniProtKB-SubCell"/>
</dbReference>
<feature type="transmembrane region" description="Helical" evidence="8">
    <location>
        <begin position="96"/>
        <end position="113"/>
    </location>
</feature>
<comment type="similarity">
    <text evidence="2 8">Belongs to the 4-toluene sulfonate uptake permease (TSUP) (TC 2.A.102) family.</text>
</comment>
<dbReference type="Pfam" id="PF01925">
    <property type="entry name" value="TauE"/>
    <property type="match status" value="1"/>
</dbReference>
<reference evidence="9 10" key="1">
    <citation type="journal article" date="2018" name="Arch. Microbiol.">
        <title>New insights into the metabolic potential of the phototrophic purple bacterium Rhodopila globiformis DSM 161(T) from its draft genome sequence and evidence for a vanadium-dependent nitrogenase.</title>
        <authorList>
            <person name="Imhoff J.F."/>
            <person name="Rahn T."/>
            <person name="Kunzel S."/>
            <person name="Neulinger S.C."/>
        </authorList>
    </citation>
    <scope>NUCLEOTIDE SEQUENCE [LARGE SCALE GENOMIC DNA]</scope>
    <source>
        <strain evidence="9 10">DSM 161</strain>
    </source>
</reference>
<evidence type="ECO:0000256" key="4">
    <source>
        <dbReference type="ARBA" id="ARBA00022475"/>
    </source>
</evidence>
<dbReference type="OrthoDB" id="9795324at2"/>
<evidence type="ECO:0000256" key="6">
    <source>
        <dbReference type="ARBA" id="ARBA00022989"/>
    </source>
</evidence>
<name>A0A2S6N1A2_RHOGL</name>
<dbReference type="EMBL" id="NHRY01000244">
    <property type="protein sequence ID" value="PPQ28401.1"/>
    <property type="molecule type" value="Genomic_DNA"/>
</dbReference>
<feature type="transmembrane region" description="Helical" evidence="8">
    <location>
        <begin position="71"/>
        <end position="90"/>
    </location>
</feature>
<keyword evidence="5 8" id="KW-0812">Transmembrane</keyword>
<evidence type="ECO:0000256" key="2">
    <source>
        <dbReference type="ARBA" id="ARBA00009142"/>
    </source>
</evidence>
<feature type="transmembrane region" description="Helical" evidence="8">
    <location>
        <begin position="160"/>
        <end position="179"/>
    </location>
</feature>
<evidence type="ECO:0000256" key="7">
    <source>
        <dbReference type="ARBA" id="ARBA00023136"/>
    </source>
</evidence>
<evidence type="ECO:0000313" key="10">
    <source>
        <dbReference type="Proteomes" id="UP000239724"/>
    </source>
</evidence>
<proteinExistence type="inferred from homology"/>
<comment type="caution">
    <text evidence="9">The sequence shown here is derived from an EMBL/GenBank/DDBJ whole genome shotgun (WGS) entry which is preliminary data.</text>
</comment>
<keyword evidence="10" id="KW-1185">Reference proteome</keyword>
<dbReference type="InterPro" id="IPR052017">
    <property type="entry name" value="TSUP"/>
</dbReference>
<accession>A0A2S6N1A2</accession>
<dbReference type="PANTHER" id="PTHR30269">
    <property type="entry name" value="TRANSMEMBRANE PROTEIN YFCA"/>
    <property type="match status" value="1"/>
</dbReference>
<dbReference type="RefSeq" id="WP_104521442.1">
    <property type="nucleotide sequence ID" value="NZ_NHRY01000244.1"/>
</dbReference>
<comment type="subcellular location">
    <subcellularLocation>
        <location evidence="1 8">Cell membrane</location>
        <topology evidence="1 8">Multi-pass membrane protein</topology>
    </subcellularLocation>
</comment>
<feature type="transmembrane region" description="Helical" evidence="8">
    <location>
        <begin position="191"/>
        <end position="211"/>
    </location>
</feature>
<dbReference type="AlphaFoldDB" id="A0A2S6N1A2"/>
<dbReference type="Proteomes" id="UP000239724">
    <property type="component" value="Unassembled WGS sequence"/>
</dbReference>
<keyword evidence="4 8" id="KW-1003">Cell membrane</keyword>
<keyword evidence="6 8" id="KW-1133">Transmembrane helix</keyword>
<evidence type="ECO:0000256" key="3">
    <source>
        <dbReference type="ARBA" id="ARBA00022448"/>
    </source>
</evidence>
<evidence type="ECO:0000313" key="9">
    <source>
        <dbReference type="EMBL" id="PPQ28401.1"/>
    </source>
</evidence>
<dbReference type="InterPro" id="IPR002781">
    <property type="entry name" value="TM_pro_TauE-like"/>
</dbReference>
<sequence length="247" mass="25308">MMVSLVLAMAGVFAAAILRGFTGFGFGLAAVPILSLALPPAQAVPLVVTLQAIISLSGLCGAWAACDRQAVAVLAPGLVLGVPLGLLILTELPPDPVRLAIGVVIAFSVWLIRRGIRLPPNPSRLLAGGVGLASGIINGLASMGGPPVIVYLLALGHSPARMRATSMVFFMLAACVSLLPMAARGMITAEILTWTAACVPVLLLGAALGSWCFRRARPEYHRMVALTTLSALAVLLIARAGLGHLGG</sequence>
<organism evidence="9 10">
    <name type="scientific">Rhodopila globiformis</name>
    <name type="common">Rhodopseudomonas globiformis</name>
    <dbReference type="NCBI Taxonomy" id="1071"/>
    <lineage>
        <taxon>Bacteria</taxon>
        <taxon>Pseudomonadati</taxon>
        <taxon>Pseudomonadota</taxon>
        <taxon>Alphaproteobacteria</taxon>
        <taxon>Acetobacterales</taxon>
        <taxon>Acetobacteraceae</taxon>
        <taxon>Rhodopila</taxon>
    </lineage>
</organism>
<feature type="transmembrane region" description="Helical" evidence="8">
    <location>
        <begin position="43"/>
        <end position="64"/>
    </location>
</feature>
<evidence type="ECO:0000256" key="1">
    <source>
        <dbReference type="ARBA" id="ARBA00004651"/>
    </source>
</evidence>
<keyword evidence="7 8" id="KW-0472">Membrane</keyword>
<feature type="transmembrane region" description="Helical" evidence="8">
    <location>
        <begin position="125"/>
        <end position="154"/>
    </location>
</feature>
<gene>
    <name evidence="9" type="ORF">CCS01_24450</name>
</gene>
<dbReference type="PANTHER" id="PTHR30269:SF37">
    <property type="entry name" value="MEMBRANE TRANSPORTER PROTEIN"/>
    <property type="match status" value="1"/>
</dbReference>
<feature type="transmembrane region" description="Helical" evidence="8">
    <location>
        <begin position="223"/>
        <end position="242"/>
    </location>
</feature>
<evidence type="ECO:0000256" key="5">
    <source>
        <dbReference type="ARBA" id="ARBA00022692"/>
    </source>
</evidence>